<protein>
    <submittedName>
        <fullName evidence="3">CotH protein</fullName>
    </submittedName>
</protein>
<dbReference type="PANTHER" id="PTHR40050">
    <property type="entry name" value="INNER SPORE COAT PROTEIN H"/>
    <property type="match status" value="1"/>
</dbReference>
<gene>
    <name evidence="3" type="ORF">SAMN04515677_101432</name>
</gene>
<keyword evidence="4" id="KW-1185">Reference proteome</keyword>
<feature type="transmembrane region" description="Helical" evidence="2">
    <location>
        <begin position="7"/>
        <end position="24"/>
    </location>
</feature>
<evidence type="ECO:0000313" key="4">
    <source>
        <dbReference type="Proteomes" id="UP000199068"/>
    </source>
</evidence>
<dbReference type="Proteomes" id="UP000199068">
    <property type="component" value="Unassembled WGS sequence"/>
</dbReference>
<dbReference type="STRING" id="1121325.SAMN04515677_101432"/>
<organism evidence="3 4">
    <name type="scientific">Romboutsia lituseburensis DSM 797</name>
    <dbReference type="NCBI Taxonomy" id="1121325"/>
    <lineage>
        <taxon>Bacteria</taxon>
        <taxon>Bacillati</taxon>
        <taxon>Bacillota</taxon>
        <taxon>Clostridia</taxon>
        <taxon>Peptostreptococcales</taxon>
        <taxon>Peptostreptococcaceae</taxon>
        <taxon>Romboutsia</taxon>
    </lineage>
</organism>
<feature type="region of interest" description="Disordered" evidence="1">
    <location>
        <begin position="99"/>
        <end position="122"/>
    </location>
</feature>
<proteinExistence type="predicted"/>
<reference evidence="3 4" key="1">
    <citation type="submission" date="2016-10" db="EMBL/GenBank/DDBJ databases">
        <authorList>
            <person name="de Groot N.N."/>
        </authorList>
    </citation>
    <scope>NUCLEOTIDE SEQUENCE [LARGE SCALE GENOMIC DNA]</scope>
    <source>
        <strain evidence="3 4">DSM 797</strain>
    </source>
</reference>
<feature type="transmembrane region" description="Helical" evidence="2">
    <location>
        <begin position="590"/>
        <end position="610"/>
    </location>
</feature>
<dbReference type="AlphaFoldDB" id="A0A1G9IYG4"/>
<feature type="region of interest" description="Disordered" evidence="1">
    <location>
        <begin position="486"/>
        <end position="519"/>
    </location>
</feature>
<evidence type="ECO:0000256" key="1">
    <source>
        <dbReference type="SAM" id="MobiDB-lite"/>
    </source>
</evidence>
<evidence type="ECO:0000313" key="3">
    <source>
        <dbReference type="EMBL" id="SDL30141.1"/>
    </source>
</evidence>
<accession>A0A1G9IYG4</accession>
<dbReference type="EMBL" id="FNGW01000001">
    <property type="protein sequence ID" value="SDL30141.1"/>
    <property type="molecule type" value="Genomic_DNA"/>
</dbReference>
<name>A0A1G9IYG4_9FIRM</name>
<dbReference type="PANTHER" id="PTHR40050:SF1">
    <property type="entry name" value="INNER SPORE COAT PROTEIN H"/>
    <property type="match status" value="1"/>
</dbReference>
<evidence type="ECO:0000256" key="2">
    <source>
        <dbReference type="SAM" id="Phobius"/>
    </source>
</evidence>
<feature type="compositionally biased region" description="Polar residues" evidence="1">
    <location>
        <begin position="486"/>
        <end position="508"/>
    </location>
</feature>
<dbReference type="RefSeq" id="WP_092722389.1">
    <property type="nucleotide sequence ID" value="NZ_FNGW01000001.1"/>
</dbReference>
<keyword evidence="2" id="KW-1133">Transmembrane helix</keyword>
<dbReference type="InterPro" id="IPR014867">
    <property type="entry name" value="Spore_coat_CotH_CotH2/3/7"/>
</dbReference>
<keyword evidence="2" id="KW-0812">Transmembrane</keyword>
<feature type="compositionally biased region" description="Polar residues" evidence="1">
    <location>
        <begin position="438"/>
        <end position="451"/>
    </location>
</feature>
<sequence length="619" mass="69921">MNNKKFIAITLSMLIFLIGIVYIYKISGSEGVDFYSNEYVEKYFDRDKVMEINIEIDENELDDMFKNAQSEEFKSANITINGDTYRSVAIRPKGNSSLRAVASSNNENEEKNTEEDSSSKKGENRFSFKVNFDEYVSGQTMGGLTQLNLNNNYSDPSYMREFIAYSIFEDMGLKTPEMAYAKVSINGKYHGLYLAVESIQEPFLENNFESITGDLYKSTGAQGGALKYNGDDFKNYSSMVVKSDRKSADYSKFTDLLKALESGNELEKYLDVDSALKYIALNTALLNLDSYQGSFAHNYYLYEQNGKFTVVPWDLNMAFGGFSMGRGSSSDTLISIDEPTTGNIEDRPLVSTLLANEEYKEKYHGYLNEIVEKYLDSDYLENMTNKLYGLISEYVKDDPTAFYTFEEFEKNIKSEISDSSDSMNKGNRPDKNTDVKGNINNLESKNSNIQNEDTKNNVKMENGQMGKTIPGILDLSKTMSQTIKDQLSGSVPTVKQKNNNSEASTSEMPNMPEGMDGQNMPERMDMQNIPEGMDRPNMPEGMNGQNMPDKMDKPNMPEGINRPNMPDKIDAKDNPPNMKNEKGIQNSSKYIISVLAIAIISFVIVVLSLFKRRRVIKVK</sequence>
<keyword evidence="2" id="KW-0472">Membrane</keyword>
<feature type="region of interest" description="Disordered" evidence="1">
    <location>
        <begin position="416"/>
        <end position="455"/>
    </location>
</feature>
<dbReference type="Pfam" id="PF08757">
    <property type="entry name" value="CotH"/>
    <property type="match status" value="1"/>
</dbReference>